<dbReference type="Pfam" id="PF12704">
    <property type="entry name" value="MacB_PCD"/>
    <property type="match status" value="1"/>
</dbReference>
<reference evidence="10" key="2">
    <citation type="submission" date="2019-02" db="EMBL/GenBank/DDBJ databases">
        <title>Granulicella sibirica sp. nov., a psychrotolerant acidobacterium isolated from an organic soil layer in forested tundra, West Siberia.</title>
        <authorList>
            <person name="Oshkin I.Y."/>
            <person name="Kulichevskaya I.S."/>
            <person name="Rijpstra W.I.C."/>
            <person name="Sinninghe Damste J.S."/>
            <person name="Rakitin A.L."/>
            <person name="Ravin N.V."/>
            <person name="Dedysh S.N."/>
        </authorList>
    </citation>
    <scope>NUCLEOTIDE SEQUENCE [LARGE SCALE GENOMIC DNA]</scope>
    <source>
        <strain evidence="10">AF10</strain>
    </source>
</reference>
<name>A0A4Q0T0R5_9BACT</name>
<comment type="subcellular location">
    <subcellularLocation>
        <location evidence="1">Cell membrane</location>
        <topology evidence="1">Multi-pass membrane protein</topology>
    </subcellularLocation>
</comment>
<evidence type="ECO:0000259" key="8">
    <source>
        <dbReference type="Pfam" id="PF12704"/>
    </source>
</evidence>
<evidence type="ECO:0000256" key="3">
    <source>
        <dbReference type="ARBA" id="ARBA00022692"/>
    </source>
</evidence>
<dbReference type="OrthoDB" id="9784014at2"/>
<evidence type="ECO:0000313" key="9">
    <source>
        <dbReference type="EMBL" id="RXH55538.1"/>
    </source>
</evidence>
<dbReference type="EMBL" id="RDSM01000002">
    <property type="protein sequence ID" value="RXH55538.1"/>
    <property type="molecule type" value="Genomic_DNA"/>
</dbReference>
<feature type="transmembrane region" description="Helical" evidence="6">
    <location>
        <begin position="288"/>
        <end position="312"/>
    </location>
</feature>
<dbReference type="PANTHER" id="PTHR43738">
    <property type="entry name" value="ABC TRANSPORTER, MEMBRANE PROTEIN"/>
    <property type="match status" value="1"/>
</dbReference>
<dbReference type="Pfam" id="PF02687">
    <property type="entry name" value="FtsX"/>
    <property type="match status" value="1"/>
</dbReference>
<evidence type="ECO:0000256" key="4">
    <source>
        <dbReference type="ARBA" id="ARBA00022989"/>
    </source>
</evidence>
<proteinExistence type="predicted"/>
<dbReference type="GO" id="GO:0005886">
    <property type="term" value="C:plasma membrane"/>
    <property type="evidence" value="ECO:0007669"/>
    <property type="project" value="UniProtKB-SubCell"/>
</dbReference>
<feature type="transmembrane region" description="Helical" evidence="6">
    <location>
        <begin position="383"/>
        <end position="403"/>
    </location>
</feature>
<evidence type="ECO:0000256" key="6">
    <source>
        <dbReference type="SAM" id="Phobius"/>
    </source>
</evidence>
<evidence type="ECO:0000313" key="10">
    <source>
        <dbReference type="Proteomes" id="UP000289437"/>
    </source>
</evidence>
<feature type="domain" description="MacB-like periplasmic core" evidence="8">
    <location>
        <begin position="18"/>
        <end position="200"/>
    </location>
</feature>
<evidence type="ECO:0000259" key="7">
    <source>
        <dbReference type="Pfam" id="PF02687"/>
    </source>
</evidence>
<dbReference type="AlphaFoldDB" id="A0A4Q0T0R5"/>
<protein>
    <submittedName>
        <fullName evidence="9">ABC-type antimicrobial peptide transport system, permease component</fullName>
    </submittedName>
</protein>
<reference evidence="9 10" key="1">
    <citation type="submission" date="2018-11" db="EMBL/GenBank/DDBJ databases">
        <authorList>
            <person name="Mardanov A.V."/>
            <person name="Ravin N.V."/>
            <person name="Dedysh S.N."/>
        </authorList>
    </citation>
    <scope>NUCLEOTIDE SEQUENCE [LARGE SCALE GENOMIC DNA]</scope>
    <source>
        <strain evidence="9 10">AF10</strain>
    </source>
</reference>
<keyword evidence="5 6" id="KW-0472">Membrane</keyword>
<comment type="caution">
    <text evidence="9">The sequence shown here is derived from an EMBL/GenBank/DDBJ whole genome shotgun (WGS) entry which is preliminary data.</text>
</comment>
<keyword evidence="3 6" id="KW-0812">Transmembrane</keyword>
<keyword evidence="4 6" id="KW-1133">Transmembrane helix</keyword>
<dbReference type="InterPro" id="IPR025857">
    <property type="entry name" value="MacB_PCD"/>
</dbReference>
<sequence length="417" mass="44845">MVLLRLAFKSLRARSLTTALTVFSIALSVMLLVGVDRLRDAAQAGFSGTLSKTDLIVGARGGGLPLLLSTVFHIGNASNNISWDTYQHFAHHPAVGWTIPISMGDSYKGYRVVSTDENFYKHYQYRGSKSLVMAEGRVPNGIFDVAVGAEVASRLGLKLGQQIVLAHGVESKSILNHDATPFTVVGILGQTATPVDRALYTTLLGDEAMHIGWTDGTPPAIGEAVPKLDPSKLKVDEITSFLLGAKSRISTLYLQREINTYKPEPLTSIIPAYTLQELWSLLDYADTALSLVSGAVLVVGLLAMLIALYTALNERRREIAILRAVGLHARQIFTLFLLESTLIAATGTVLGIGAVYGLLFVLRSTIENRFGLPIALVGLSTRVELYAVATLVAGALLGAIPAFRAYRNSLVDGLNAR</sequence>
<evidence type="ECO:0000256" key="2">
    <source>
        <dbReference type="ARBA" id="ARBA00022475"/>
    </source>
</evidence>
<evidence type="ECO:0000256" key="5">
    <source>
        <dbReference type="ARBA" id="ARBA00023136"/>
    </source>
</evidence>
<evidence type="ECO:0000256" key="1">
    <source>
        <dbReference type="ARBA" id="ARBA00004651"/>
    </source>
</evidence>
<dbReference type="RefSeq" id="WP_128913178.1">
    <property type="nucleotide sequence ID" value="NZ_RDSM01000002.1"/>
</dbReference>
<feature type="transmembrane region" description="Helical" evidence="6">
    <location>
        <begin position="332"/>
        <end position="362"/>
    </location>
</feature>
<feature type="transmembrane region" description="Helical" evidence="6">
    <location>
        <begin position="15"/>
        <end position="35"/>
    </location>
</feature>
<organism evidence="9 10">
    <name type="scientific">Granulicella sibirica</name>
    <dbReference type="NCBI Taxonomy" id="2479048"/>
    <lineage>
        <taxon>Bacteria</taxon>
        <taxon>Pseudomonadati</taxon>
        <taxon>Acidobacteriota</taxon>
        <taxon>Terriglobia</taxon>
        <taxon>Terriglobales</taxon>
        <taxon>Acidobacteriaceae</taxon>
        <taxon>Granulicella</taxon>
    </lineage>
</organism>
<gene>
    <name evidence="9" type="ORF">GRAN_2395</name>
</gene>
<dbReference type="PANTHER" id="PTHR43738:SF2">
    <property type="entry name" value="ABC TRANSPORTER PERMEASE"/>
    <property type="match status" value="1"/>
</dbReference>
<keyword evidence="2" id="KW-1003">Cell membrane</keyword>
<dbReference type="Proteomes" id="UP000289437">
    <property type="component" value="Unassembled WGS sequence"/>
</dbReference>
<accession>A0A4Q0T0R5</accession>
<keyword evidence="10" id="KW-1185">Reference proteome</keyword>
<feature type="domain" description="ABC3 transporter permease C-terminal" evidence="7">
    <location>
        <begin position="291"/>
        <end position="407"/>
    </location>
</feature>
<dbReference type="InterPro" id="IPR051125">
    <property type="entry name" value="ABC-4/HrtB_transporter"/>
</dbReference>
<dbReference type="InterPro" id="IPR003838">
    <property type="entry name" value="ABC3_permease_C"/>
</dbReference>